<dbReference type="STRING" id="1225564.AA309_25890"/>
<comment type="caution">
    <text evidence="1">The sequence shown here is derived from an EMBL/GenBank/DDBJ whole genome shotgun (WGS) entry which is preliminary data.</text>
</comment>
<dbReference type="EMBL" id="LCYG01000086">
    <property type="protein sequence ID" value="KLK90389.1"/>
    <property type="molecule type" value="Genomic_DNA"/>
</dbReference>
<dbReference type="PATRIC" id="fig|1225564.3.peg.6758"/>
<dbReference type="Proteomes" id="UP000035489">
    <property type="component" value="Unassembled WGS sequence"/>
</dbReference>
<sequence length="96" mass="10484">MRSPVALFGAFLRGTFGLPKPDREAIERVKELARTALRASPETAFAVNEIACNDPGCPGIETVILVMEPGKKTRALKVQKTLDEVTEQDIRAAFDV</sequence>
<organism evidence="1 2">
    <name type="scientific">Microvirga vignae</name>
    <dbReference type="NCBI Taxonomy" id="1225564"/>
    <lineage>
        <taxon>Bacteria</taxon>
        <taxon>Pseudomonadati</taxon>
        <taxon>Pseudomonadota</taxon>
        <taxon>Alphaproteobacteria</taxon>
        <taxon>Hyphomicrobiales</taxon>
        <taxon>Methylobacteriaceae</taxon>
        <taxon>Microvirga</taxon>
    </lineage>
</organism>
<dbReference type="AlphaFoldDB" id="A0A0H1R5T8"/>
<proteinExistence type="predicted"/>
<reference evidence="1 2" key="1">
    <citation type="submission" date="2015-05" db="EMBL/GenBank/DDBJ databases">
        <title>Draft genome sequence of Microvirga vignae strain BR3299, a novel nitrogen fixing bacteria isolated from Brazil semi-aired region.</title>
        <authorList>
            <person name="Zilli J.E."/>
            <person name="Passos S.R."/>
            <person name="Leite J."/>
            <person name="Baldani J.I."/>
            <person name="Xavier G.R."/>
            <person name="Rumjaneck N.G."/>
            <person name="Simoes-Araujo J.L."/>
        </authorList>
    </citation>
    <scope>NUCLEOTIDE SEQUENCE [LARGE SCALE GENOMIC DNA]</scope>
    <source>
        <strain evidence="1 2">BR3299</strain>
    </source>
</reference>
<evidence type="ECO:0000313" key="2">
    <source>
        <dbReference type="Proteomes" id="UP000035489"/>
    </source>
</evidence>
<gene>
    <name evidence="1" type="ORF">AA309_25890</name>
</gene>
<evidence type="ECO:0008006" key="3">
    <source>
        <dbReference type="Google" id="ProtNLM"/>
    </source>
</evidence>
<keyword evidence="2" id="KW-1185">Reference proteome</keyword>
<accession>A0A0H1R5T8</accession>
<protein>
    <recommendedName>
        <fullName evidence="3">Nitrate reductase</fullName>
    </recommendedName>
</protein>
<evidence type="ECO:0000313" key="1">
    <source>
        <dbReference type="EMBL" id="KLK90389.1"/>
    </source>
</evidence>
<name>A0A0H1R5T8_9HYPH</name>